<feature type="chain" id="PRO_5021934539" description="DUF5666 domain-containing protein" evidence="1">
    <location>
        <begin position="22"/>
        <end position="122"/>
    </location>
</feature>
<dbReference type="EMBL" id="BKAG01000057">
    <property type="protein sequence ID" value="GEP45730.1"/>
    <property type="molecule type" value="Genomic_DNA"/>
</dbReference>
<dbReference type="AlphaFoldDB" id="A0A512MG59"/>
<proteinExistence type="predicted"/>
<evidence type="ECO:0008006" key="4">
    <source>
        <dbReference type="Google" id="ProtNLM"/>
    </source>
</evidence>
<feature type="signal peptide" evidence="1">
    <location>
        <begin position="1"/>
        <end position="21"/>
    </location>
</feature>
<evidence type="ECO:0000256" key="1">
    <source>
        <dbReference type="SAM" id="SignalP"/>
    </source>
</evidence>
<dbReference type="RefSeq" id="WP_146854895.1">
    <property type="nucleotide sequence ID" value="NZ_BKAG01000057.1"/>
</dbReference>
<dbReference type="OrthoDB" id="199900at2"/>
<sequence length="122" mass="13084">MKTLLQSAAFAVLAVAFSVQAQSTTQTTTTTVNEDGTASRSTKTVTTSGTLTEYTPGSTFIVKETSGPITYRYGTKVAYVTRSGKILTDDDVKTRIKVGIPVSVHYGLEGETRVINRVVIDD</sequence>
<gene>
    <name evidence="2" type="ORF">BGE01nite_50210</name>
</gene>
<name>A0A512MG59_9BACT</name>
<accession>A0A512MG59</accession>
<keyword evidence="3" id="KW-1185">Reference proteome</keyword>
<dbReference type="Proteomes" id="UP000321577">
    <property type="component" value="Unassembled WGS sequence"/>
</dbReference>
<comment type="caution">
    <text evidence="2">The sequence shown here is derived from an EMBL/GenBank/DDBJ whole genome shotgun (WGS) entry which is preliminary data.</text>
</comment>
<organism evidence="2 3">
    <name type="scientific">Brevifollis gellanilyticus</name>
    <dbReference type="NCBI Taxonomy" id="748831"/>
    <lineage>
        <taxon>Bacteria</taxon>
        <taxon>Pseudomonadati</taxon>
        <taxon>Verrucomicrobiota</taxon>
        <taxon>Verrucomicrobiia</taxon>
        <taxon>Verrucomicrobiales</taxon>
        <taxon>Verrucomicrobiaceae</taxon>
    </lineage>
</organism>
<keyword evidence="1" id="KW-0732">Signal</keyword>
<protein>
    <recommendedName>
        <fullName evidence="4">DUF5666 domain-containing protein</fullName>
    </recommendedName>
</protein>
<reference evidence="2 3" key="1">
    <citation type="submission" date="2019-07" db="EMBL/GenBank/DDBJ databases">
        <title>Whole genome shotgun sequence of Brevifollis gellanilyticus NBRC 108608.</title>
        <authorList>
            <person name="Hosoyama A."/>
            <person name="Uohara A."/>
            <person name="Ohji S."/>
            <person name="Ichikawa N."/>
        </authorList>
    </citation>
    <scope>NUCLEOTIDE SEQUENCE [LARGE SCALE GENOMIC DNA]</scope>
    <source>
        <strain evidence="2 3">NBRC 108608</strain>
    </source>
</reference>
<evidence type="ECO:0000313" key="3">
    <source>
        <dbReference type="Proteomes" id="UP000321577"/>
    </source>
</evidence>
<evidence type="ECO:0000313" key="2">
    <source>
        <dbReference type="EMBL" id="GEP45730.1"/>
    </source>
</evidence>